<reference evidence="1" key="1">
    <citation type="submission" date="2019-04" db="EMBL/GenBank/DDBJ databases">
        <authorList>
            <consortium name="Pathogen Informatics"/>
        </authorList>
    </citation>
    <scope>NUCLEOTIDE SEQUENCE</scope>
    <source>
        <strain evidence="1">NCTC9183</strain>
    </source>
</reference>
<accession>A0A4P0YBB8</accession>
<protein>
    <submittedName>
        <fullName evidence="1">Uncharacterized protein</fullName>
    </submittedName>
</protein>
<gene>
    <name evidence="1" type="ORF">NCTC9183_05114</name>
</gene>
<sequence length="158" mass="17780">MWGDAILIIDLGHRRKTEVGVKGLQVRLRPEVNRLLRPVLLTAGQRLLHQLIAELRTTGGGADDDPANHHRRKLLFAFEDPRVGHQFAIAPAEQMAIFTNQIIAVDILIDALLLYDKDFTAQFQQRIQLGNGEFTMVEILPGHHLLLLIDILILCDSP</sequence>
<proteinExistence type="predicted"/>
<name>A0A4P0YBB8_KLEPN</name>
<evidence type="ECO:0000313" key="1">
    <source>
        <dbReference type="EMBL" id="VTM57651.1"/>
    </source>
</evidence>
<dbReference type="EMBL" id="CABDVL010000003">
    <property type="protein sequence ID" value="VTM57651.1"/>
    <property type="molecule type" value="Genomic_DNA"/>
</dbReference>
<organism evidence="1">
    <name type="scientific">Klebsiella pneumoniae</name>
    <dbReference type="NCBI Taxonomy" id="573"/>
    <lineage>
        <taxon>Bacteria</taxon>
        <taxon>Pseudomonadati</taxon>
        <taxon>Pseudomonadota</taxon>
        <taxon>Gammaproteobacteria</taxon>
        <taxon>Enterobacterales</taxon>
        <taxon>Enterobacteriaceae</taxon>
        <taxon>Klebsiella/Raoultella group</taxon>
        <taxon>Klebsiella</taxon>
        <taxon>Klebsiella pneumoniae complex</taxon>
    </lineage>
</organism>
<dbReference type="Proteomes" id="UP000507695">
    <property type="component" value="Unassembled WGS sequence"/>
</dbReference>
<dbReference type="AlphaFoldDB" id="A0A4P0YBB8"/>